<dbReference type="PANTHER" id="PTHR30290">
    <property type="entry name" value="PERIPLASMIC BINDING COMPONENT OF ABC TRANSPORTER"/>
    <property type="match status" value="1"/>
</dbReference>
<dbReference type="Pfam" id="PF00496">
    <property type="entry name" value="SBP_bac_5"/>
    <property type="match status" value="1"/>
</dbReference>
<sequence length="543" mass="61731">MKKIVTMLLSLLLLIGIVGCTTTENSSSNSNSGSDDANQEEGTKVLKLNNGSEPTSFDPPIGFDSVSWNALNNLMEGLTRLDEKDQPQPAAAKEWEKSEDGKTYTFHLRENAKWSNGEPVTAEDFEYAWKRLANPDTASPAAFLAYFIEGAEAYNTGEGSEDDMMVKAVDETTLEVTLESPVAFFPNLISNPAFFPVHKATVEENPEWHTEADSYVSNGPFKLSKWEHDSEFEFSKNENYWDAENVKLDQVNWAMVDDTNTEYQMYKTGELHTSDVPADLSEELFSDGKAQVEDQSGTYFYRFNLEMEPFQNENIRKAFAMAVDQQKIVEFVTKNEEKPAYGFVAYGFEDAAGGDFREVGGDLITTDADQAKELLEKGMEEEGYDQLPAVTLTYNTSDDHKKIAETLQQMYKEVLGVDVELANQEWNVFSDEQKQLNLQFSRSSFLADYGDPINFLESFQTDHSMNRTGWSNEEYDSLIEKAKQETDEAKRFEYMHDAEALLFEEMPIFPIHFYNQVYLQSEDVTGIVRHSVGYMELKWADIK</sequence>
<evidence type="ECO:0000256" key="4">
    <source>
        <dbReference type="ARBA" id="ARBA00022729"/>
    </source>
</evidence>
<comment type="subcellular location">
    <subcellularLocation>
        <location evidence="1">Cell membrane</location>
        <topology evidence="1">Lipid-anchor</topology>
    </subcellularLocation>
</comment>
<keyword evidence="5" id="KW-0571">Peptide transport</keyword>
<dbReference type="InterPro" id="IPR023765">
    <property type="entry name" value="SBP_5_CS"/>
</dbReference>
<proteinExistence type="inferred from homology"/>
<evidence type="ECO:0000313" key="9">
    <source>
        <dbReference type="Proteomes" id="UP000447833"/>
    </source>
</evidence>
<dbReference type="EMBL" id="WMEY01000003">
    <property type="protein sequence ID" value="MYL63968.1"/>
    <property type="molecule type" value="Genomic_DNA"/>
</dbReference>
<evidence type="ECO:0000313" key="8">
    <source>
        <dbReference type="EMBL" id="MYL63968.1"/>
    </source>
</evidence>
<keyword evidence="4 6" id="KW-0732">Signal</keyword>
<dbReference type="PIRSF" id="PIRSF002741">
    <property type="entry name" value="MppA"/>
    <property type="match status" value="1"/>
</dbReference>
<feature type="domain" description="Solute-binding protein family 5" evidence="7">
    <location>
        <begin position="86"/>
        <end position="462"/>
    </location>
</feature>
<organism evidence="8 9">
    <name type="scientific">Guptibacillus hwajinpoensis</name>
    <dbReference type="NCBI Taxonomy" id="208199"/>
    <lineage>
        <taxon>Bacteria</taxon>
        <taxon>Bacillati</taxon>
        <taxon>Bacillota</taxon>
        <taxon>Bacilli</taxon>
        <taxon>Bacillales</taxon>
        <taxon>Guptibacillaceae</taxon>
        <taxon>Guptibacillus</taxon>
    </lineage>
</organism>
<gene>
    <name evidence="8" type="ORF">GLW07_11470</name>
</gene>
<dbReference type="FunFam" id="3.10.105.10:FF:000001">
    <property type="entry name" value="Oligopeptide ABC transporter, oligopeptide-binding protein"/>
    <property type="match status" value="1"/>
</dbReference>
<dbReference type="InterPro" id="IPR000914">
    <property type="entry name" value="SBP_5_dom"/>
</dbReference>
<dbReference type="GO" id="GO:0043190">
    <property type="term" value="C:ATP-binding cassette (ABC) transporter complex"/>
    <property type="evidence" value="ECO:0007669"/>
    <property type="project" value="InterPro"/>
</dbReference>
<accession>A0A845EZN8</accession>
<dbReference type="CDD" id="cd08504">
    <property type="entry name" value="PBP2_OppA"/>
    <property type="match status" value="1"/>
</dbReference>
<evidence type="ECO:0000256" key="1">
    <source>
        <dbReference type="ARBA" id="ARBA00004193"/>
    </source>
</evidence>
<evidence type="ECO:0000259" key="7">
    <source>
        <dbReference type="Pfam" id="PF00496"/>
    </source>
</evidence>
<dbReference type="SUPFAM" id="SSF53850">
    <property type="entry name" value="Periplasmic binding protein-like II"/>
    <property type="match status" value="1"/>
</dbReference>
<dbReference type="PROSITE" id="PS51257">
    <property type="entry name" value="PROKAR_LIPOPROTEIN"/>
    <property type="match status" value="1"/>
</dbReference>
<dbReference type="Gene3D" id="3.10.105.10">
    <property type="entry name" value="Dipeptide-binding Protein, Domain 3"/>
    <property type="match status" value="1"/>
</dbReference>
<name>A0A845EZN8_9BACL</name>
<dbReference type="Gene3D" id="3.90.76.10">
    <property type="entry name" value="Dipeptide-binding Protein, Domain 1"/>
    <property type="match status" value="1"/>
</dbReference>
<feature type="signal peptide" evidence="6">
    <location>
        <begin position="1"/>
        <end position="20"/>
    </location>
</feature>
<dbReference type="PANTHER" id="PTHR30290:SF79">
    <property type="entry name" value="DIPEPTIDE-BINDING PROTEIN DPPE"/>
    <property type="match status" value="1"/>
</dbReference>
<evidence type="ECO:0000256" key="5">
    <source>
        <dbReference type="ARBA" id="ARBA00022856"/>
    </source>
</evidence>
<dbReference type="GO" id="GO:0030288">
    <property type="term" value="C:outer membrane-bounded periplasmic space"/>
    <property type="evidence" value="ECO:0007669"/>
    <property type="project" value="UniProtKB-ARBA"/>
</dbReference>
<dbReference type="Proteomes" id="UP000447833">
    <property type="component" value="Unassembled WGS sequence"/>
</dbReference>
<dbReference type="AlphaFoldDB" id="A0A845EZN8"/>
<evidence type="ECO:0000256" key="6">
    <source>
        <dbReference type="SAM" id="SignalP"/>
    </source>
</evidence>
<feature type="chain" id="PRO_5038941864" evidence="6">
    <location>
        <begin position="21"/>
        <end position="543"/>
    </location>
</feature>
<comment type="caution">
    <text evidence="8">The sequence shown here is derived from an EMBL/GenBank/DDBJ whole genome shotgun (WGS) entry which is preliminary data.</text>
</comment>
<dbReference type="Gene3D" id="3.40.190.10">
    <property type="entry name" value="Periplasmic binding protein-like II"/>
    <property type="match status" value="1"/>
</dbReference>
<keyword evidence="5" id="KW-0653">Protein transport</keyword>
<dbReference type="RefSeq" id="WP_160919430.1">
    <property type="nucleotide sequence ID" value="NZ_WMEY01000003.1"/>
</dbReference>
<dbReference type="GO" id="GO:1904680">
    <property type="term" value="F:peptide transmembrane transporter activity"/>
    <property type="evidence" value="ECO:0007669"/>
    <property type="project" value="TreeGrafter"/>
</dbReference>
<dbReference type="GO" id="GO:0015833">
    <property type="term" value="P:peptide transport"/>
    <property type="evidence" value="ECO:0007669"/>
    <property type="project" value="UniProtKB-KW"/>
</dbReference>
<protein>
    <submittedName>
        <fullName evidence="8">Peptide ABC transporter substrate-binding protein</fullName>
    </submittedName>
</protein>
<dbReference type="PROSITE" id="PS01040">
    <property type="entry name" value="SBP_BACTERIAL_5"/>
    <property type="match status" value="1"/>
</dbReference>
<dbReference type="InterPro" id="IPR030678">
    <property type="entry name" value="Peptide/Ni-bd"/>
</dbReference>
<evidence type="ECO:0000256" key="2">
    <source>
        <dbReference type="ARBA" id="ARBA00005695"/>
    </source>
</evidence>
<dbReference type="InterPro" id="IPR039424">
    <property type="entry name" value="SBP_5"/>
</dbReference>
<reference evidence="8 9" key="1">
    <citation type="submission" date="2019-11" db="EMBL/GenBank/DDBJ databases">
        <title>Genome sequences of 17 halophilic strains isolated from different environments.</title>
        <authorList>
            <person name="Furrow R.E."/>
        </authorList>
    </citation>
    <scope>NUCLEOTIDE SEQUENCE [LARGE SCALE GENOMIC DNA]</scope>
    <source>
        <strain evidence="8 9">22506_14_FS</strain>
    </source>
</reference>
<comment type="similarity">
    <text evidence="2">Belongs to the bacterial solute-binding protein 5 family.</text>
</comment>
<keyword evidence="3" id="KW-0813">Transport</keyword>
<dbReference type="FunFam" id="3.90.76.10:FF:000001">
    <property type="entry name" value="Oligopeptide ABC transporter substrate-binding protein"/>
    <property type="match status" value="1"/>
</dbReference>
<evidence type="ECO:0000256" key="3">
    <source>
        <dbReference type="ARBA" id="ARBA00022448"/>
    </source>
</evidence>